<dbReference type="AlphaFoldDB" id="A0A7M7GPJ0"/>
<name>A0A7M7GPJ0_STRPU</name>
<dbReference type="InterPro" id="IPR001853">
    <property type="entry name" value="DSBA-like_thioredoxin_dom"/>
</dbReference>
<evidence type="ECO:0000313" key="4">
    <source>
        <dbReference type="Proteomes" id="UP000007110"/>
    </source>
</evidence>
<dbReference type="Pfam" id="PF01323">
    <property type="entry name" value="DSBA"/>
    <property type="match status" value="1"/>
</dbReference>
<dbReference type="SUPFAM" id="SSF52833">
    <property type="entry name" value="Thioredoxin-like"/>
    <property type="match status" value="1"/>
</dbReference>
<keyword evidence="4" id="KW-1185">Reference proteome</keyword>
<dbReference type="KEGG" id="spu:100891241"/>
<dbReference type="GO" id="GO:0016491">
    <property type="term" value="F:oxidoreductase activity"/>
    <property type="evidence" value="ECO:0007669"/>
    <property type="project" value="InterPro"/>
</dbReference>
<evidence type="ECO:0000313" key="3">
    <source>
        <dbReference type="EnsemblMetazoa" id="XP_003725885"/>
    </source>
</evidence>
<dbReference type="Gene3D" id="3.40.30.10">
    <property type="entry name" value="Glutaredoxin"/>
    <property type="match status" value="1"/>
</dbReference>
<dbReference type="GeneID" id="100891241"/>
<dbReference type="PANTHER" id="PTHR33875:SF2">
    <property type="entry name" value="ACR183CP"/>
    <property type="match status" value="1"/>
</dbReference>
<dbReference type="PANTHER" id="PTHR33875">
    <property type="entry name" value="OS09G0542200 PROTEIN"/>
    <property type="match status" value="1"/>
</dbReference>
<sequence>MFILVVSAIVLGCNLAPFYASAQAPIPESPPGFVYKSTSPDVPILLEAWVDLICPDAKGAWLTYQEVADHYGTDTVRFSALMFPLPYDRAAMKASQGSFVARDMNPALVYAWFNNVFDKQAALYDNAIYDKTTEFIDETLATWASEVGYDKDQFQTRLNRSDPAHSQARVEFKYGATRGVFGTPQTYVNGAVVYSDSSWTLADWRNIIDPLISGNRVYSLSGSMIPVWLSVTLAFVLRK</sequence>
<dbReference type="OMA" id="WRNTIDP"/>
<organism evidence="3 4">
    <name type="scientific">Strongylocentrotus purpuratus</name>
    <name type="common">Purple sea urchin</name>
    <dbReference type="NCBI Taxonomy" id="7668"/>
    <lineage>
        <taxon>Eukaryota</taxon>
        <taxon>Metazoa</taxon>
        <taxon>Echinodermata</taxon>
        <taxon>Eleutherozoa</taxon>
        <taxon>Echinozoa</taxon>
        <taxon>Echinoidea</taxon>
        <taxon>Euechinoidea</taxon>
        <taxon>Echinacea</taxon>
        <taxon>Camarodonta</taxon>
        <taxon>Echinidea</taxon>
        <taxon>Strongylocentrotidae</taxon>
        <taxon>Strongylocentrotus</taxon>
    </lineage>
</organism>
<feature type="chain" id="PRO_5029563994" description="DSBA-like thioredoxin domain-containing protein" evidence="1">
    <location>
        <begin position="23"/>
        <end position="239"/>
    </location>
</feature>
<feature type="signal peptide" evidence="1">
    <location>
        <begin position="1"/>
        <end position="22"/>
    </location>
</feature>
<dbReference type="EnsemblMetazoa" id="XM_003725837">
    <property type="protein sequence ID" value="XP_003725885"/>
    <property type="gene ID" value="LOC100891241"/>
</dbReference>
<reference evidence="3" key="2">
    <citation type="submission" date="2021-01" db="UniProtKB">
        <authorList>
            <consortium name="EnsemblMetazoa"/>
        </authorList>
    </citation>
    <scope>IDENTIFICATION</scope>
</reference>
<dbReference type="RefSeq" id="XP_003725885.1">
    <property type="nucleotide sequence ID" value="XM_003725837.3"/>
</dbReference>
<dbReference type="InParanoid" id="A0A7M7GPJ0"/>
<dbReference type="InterPro" id="IPR036249">
    <property type="entry name" value="Thioredoxin-like_sf"/>
</dbReference>
<evidence type="ECO:0000259" key="2">
    <source>
        <dbReference type="Pfam" id="PF01323"/>
    </source>
</evidence>
<dbReference type="OrthoDB" id="37297at2759"/>
<protein>
    <recommendedName>
        <fullName evidence="2">DSBA-like thioredoxin domain-containing protein</fullName>
    </recommendedName>
</protein>
<reference evidence="4" key="1">
    <citation type="submission" date="2015-02" db="EMBL/GenBank/DDBJ databases">
        <title>Genome sequencing for Strongylocentrotus purpuratus.</title>
        <authorList>
            <person name="Murali S."/>
            <person name="Liu Y."/>
            <person name="Vee V."/>
            <person name="English A."/>
            <person name="Wang M."/>
            <person name="Skinner E."/>
            <person name="Han Y."/>
            <person name="Muzny D.M."/>
            <person name="Worley K.C."/>
            <person name="Gibbs R.A."/>
        </authorList>
    </citation>
    <scope>NUCLEOTIDE SEQUENCE</scope>
</reference>
<keyword evidence="1" id="KW-0732">Signal</keyword>
<dbReference type="Proteomes" id="UP000007110">
    <property type="component" value="Unassembled WGS sequence"/>
</dbReference>
<feature type="domain" description="DSBA-like thioredoxin" evidence="2">
    <location>
        <begin position="47"/>
        <end position="194"/>
    </location>
</feature>
<accession>A0A7M7GPJ0</accession>
<proteinExistence type="predicted"/>
<evidence type="ECO:0000256" key="1">
    <source>
        <dbReference type="SAM" id="SignalP"/>
    </source>
</evidence>